<feature type="domain" description="WRKY" evidence="8">
    <location>
        <begin position="118"/>
        <end position="186"/>
    </location>
</feature>
<dbReference type="GO" id="GO:0010150">
    <property type="term" value="P:leaf senescence"/>
    <property type="evidence" value="ECO:0007669"/>
    <property type="project" value="UniProtKB-ARBA"/>
</dbReference>
<dbReference type="FunFam" id="2.20.25.80:FF:000009">
    <property type="entry name" value="WRKY transcription factor 53"/>
    <property type="match status" value="1"/>
</dbReference>
<keyword evidence="10" id="KW-1185">Reference proteome</keyword>
<evidence type="ECO:0000313" key="9">
    <source>
        <dbReference type="EMBL" id="GMJ13600.1"/>
    </source>
</evidence>
<reference evidence="9" key="1">
    <citation type="submission" date="2023-05" db="EMBL/GenBank/DDBJ databases">
        <title>Genome and transcriptome analyses reveal genes involved in the formation of fine ridges on petal epidermal cells in Hibiscus trionum.</title>
        <authorList>
            <person name="Koshimizu S."/>
            <person name="Masuda S."/>
            <person name="Ishii T."/>
            <person name="Shirasu K."/>
            <person name="Hoshino A."/>
            <person name="Arita M."/>
        </authorList>
    </citation>
    <scope>NUCLEOTIDE SEQUENCE</scope>
    <source>
        <strain evidence="9">Hamamatsu line</strain>
    </source>
</reference>
<feature type="compositionally biased region" description="Basic and acidic residues" evidence="7">
    <location>
        <begin position="86"/>
        <end position="99"/>
    </location>
</feature>
<comment type="caution">
    <text evidence="9">The sequence shown here is derived from an EMBL/GenBank/DDBJ whole genome shotgun (WGS) entry which is preliminary data.</text>
</comment>
<dbReference type="InterPro" id="IPR003657">
    <property type="entry name" value="WRKY_dom"/>
</dbReference>
<dbReference type="Pfam" id="PF03106">
    <property type="entry name" value="WRKY"/>
    <property type="match status" value="1"/>
</dbReference>
<dbReference type="PANTHER" id="PTHR32096:SF115">
    <property type="entry name" value="WRKY TRANSCRIPTION FACTOR 30-RELATED"/>
    <property type="match status" value="1"/>
</dbReference>
<dbReference type="PANTHER" id="PTHR32096">
    <property type="entry name" value="WRKY TRANSCRIPTION FACTOR 30-RELATED-RELATED"/>
    <property type="match status" value="1"/>
</dbReference>
<dbReference type="Gene3D" id="2.20.25.80">
    <property type="entry name" value="WRKY domain"/>
    <property type="match status" value="1"/>
</dbReference>
<evidence type="ECO:0000256" key="1">
    <source>
        <dbReference type="ARBA" id="ARBA00004123"/>
    </source>
</evidence>
<dbReference type="PROSITE" id="PS50811">
    <property type="entry name" value="WRKY"/>
    <property type="match status" value="1"/>
</dbReference>
<accession>A0A9W7MVN9</accession>
<dbReference type="SUPFAM" id="SSF118290">
    <property type="entry name" value="WRKY DNA-binding domain"/>
    <property type="match status" value="1"/>
</dbReference>
<dbReference type="InterPro" id="IPR044810">
    <property type="entry name" value="WRKY_plant"/>
</dbReference>
<evidence type="ECO:0000256" key="4">
    <source>
        <dbReference type="ARBA" id="ARBA00023163"/>
    </source>
</evidence>
<keyword evidence="3" id="KW-0238">DNA-binding</keyword>
<proteinExistence type="inferred from homology"/>
<dbReference type="OrthoDB" id="1888929at2759"/>
<keyword evidence="5" id="KW-0539">Nucleus</keyword>
<comment type="subcellular location">
    <subcellularLocation>
        <location evidence="1">Nucleus</location>
    </subcellularLocation>
</comment>
<organism evidence="9 10">
    <name type="scientific">Hibiscus trionum</name>
    <name type="common">Flower of an hour</name>
    <dbReference type="NCBI Taxonomy" id="183268"/>
    <lineage>
        <taxon>Eukaryota</taxon>
        <taxon>Viridiplantae</taxon>
        <taxon>Streptophyta</taxon>
        <taxon>Embryophyta</taxon>
        <taxon>Tracheophyta</taxon>
        <taxon>Spermatophyta</taxon>
        <taxon>Magnoliopsida</taxon>
        <taxon>eudicotyledons</taxon>
        <taxon>Gunneridae</taxon>
        <taxon>Pentapetalae</taxon>
        <taxon>rosids</taxon>
        <taxon>malvids</taxon>
        <taxon>Malvales</taxon>
        <taxon>Malvaceae</taxon>
        <taxon>Malvoideae</taxon>
        <taxon>Hibiscus</taxon>
    </lineage>
</organism>
<keyword evidence="2" id="KW-0805">Transcription regulation</keyword>
<dbReference type="GO" id="GO:0005634">
    <property type="term" value="C:nucleus"/>
    <property type="evidence" value="ECO:0007669"/>
    <property type="project" value="UniProtKB-SubCell"/>
</dbReference>
<evidence type="ECO:0000256" key="2">
    <source>
        <dbReference type="ARBA" id="ARBA00023015"/>
    </source>
</evidence>
<dbReference type="SMART" id="SM00774">
    <property type="entry name" value="WRKY"/>
    <property type="match status" value="1"/>
</dbReference>
<dbReference type="InterPro" id="IPR036576">
    <property type="entry name" value="WRKY_dom_sf"/>
</dbReference>
<name>A0A9W7MVN9_HIBTR</name>
<evidence type="ECO:0000256" key="3">
    <source>
        <dbReference type="ARBA" id="ARBA00023125"/>
    </source>
</evidence>
<dbReference type="Proteomes" id="UP001165190">
    <property type="component" value="Unassembled WGS sequence"/>
</dbReference>
<dbReference type="GO" id="GO:0000976">
    <property type="term" value="F:transcription cis-regulatory region binding"/>
    <property type="evidence" value="ECO:0007669"/>
    <property type="project" value="TreeGrafter"/>
</dbReference>
<evidence type="ECO:0000256" key="5">
    <source>
        <dbReference type="ARBA" id="ARBA00023242"/>
    </source>
</evidence>
<dbReference type="GO" id="GO:0010193">
    <property type="term" value="P:response to ozone"/>
    <property type="evidence" value="ECO:0007669"/>
    <property type="project" value="UniProtKB-ARBA"/>
</dbReference>
<evidence type="ECO:0000313" key="10">
    <source>
        <dbReference type="Proteomes" id="UP001165190"/>
    </source>
</evidence>
<dbReference type="GO" id="GO:0003700">
    <property type="term" value="F:DNA-binding transcription factor activity"/>
    <property type="evidence" value="ECO:0007669"/>
    <property type="project" value="InterPro"/>
</dbReference>
<gene>
    <name evidence="9" type="ORF">HRI_005029200</name>
</gene>
<dbReference type="AlphaFoldDB" id="A0A9W7MVN9"/>
<evidence type="ECO:0000256" key="6">
    <source>
        <dbReference type="ARBA" id="ARBA00060850"/>
    </source>
</evidence>
<sequence>MENMGEWEQRSLINELTQGRELTRQLQACLHAPPSSNQTPELLVLKIQASYEKALLMLNSNTSLSIDQPQSSDLAIRMSESPPSPRSEDSDRDFKEPDKKRKALPRWAQQVRVTPGTALEEPLDDGFSWRKYGQKDILGAKYPRGYYRCSLRNVQGCLARKQVQRSDEDPTVFEITYRGTHTCNLASRVMHQEQQGSSNQQSQKHSQDLVLSFRRELEVITRDLDIGDQTFPNYPSSMANIKVENNLVFSPPVVGNNHFAENLSSPATSSRMNSDCLLGSVDFPNSEPQQLAGIYQTAASSTNSPTVGFDFPFGGADQFHPNFTFDNNGFFS</sequence>
<protein>
    <recommendedName>
        <fullName evidence="8">WRKY domain-containing protein</fullName>
    </recommendedName>
</protein>
<dbReference type="GO" id="GO:0042542">
    <property type="term" value="P:response to hydrogen peroxide"/>
    <property type="evidence" value="ECO:0007669"/>
    <property type="project" value="UniProtKB-ARBA"/>
</dbReference>
<feature type="region of interest" description="Disordered" evidence="7">
    <location>
        <begin position="76"/>
        <end position="106"/>
    </location>
</feature>
<dbReference type="GO" id="GO:0009751">
    <property type="term" value="P:response to salicylic acid"/>
    <property type="evidence" value="ECO:0007669"/>
    <property type="project" value="UniProtKB-ARBA"/>
</dbReference>
<comment type="similarity">
    <text evidence="6">Belongs to the WRKY group III family.</text>
</comment>
<dbReference type="EMBL" id="BSYR01000065">
    <property type="protein sequence ID" value="GMJ13600.1"/>
    <property type="molecule type" value="Genomic_DNA"/>
</dbReference>
<keyword evidence="4" id="KW-0804">Transcription</keyword>
<evidence type="ECO:0000256" key="7">
    <source>
        <dbReference type="SAM" id="MobiDB-lite"/>
    </source>
</evidence>
<evidence type="ECO:0000259" key="8">
    <source>
        <dbReference type="PROSITE" id="PS50811"/>
    </source>
</evidence>